<name>A0A6J0SY27_9SAUR</name>
<organism evidence="4 5">
    <name type="scientific">Pogona vitticeps</name>
    <name type="common">central bearded dragon</name>
    <dbReference type="NCBI Taxonomy" id="103695"/>
    <lineage>
        <taxon>Eukaryota</taxon>
        <taxon>Metazoa</taxon>
        <taxon>Chordata</taxon>
        <taxon>Craniata</taxon>
        <taxon>Vertebrata</taxon>
        <taxon>Euteleostomi</taxon>
        <taxon>Lepidosauria</taxon>
        <taxon>Squamata</taxon>
        <taxon>Bifurcata</taxon>
        <taxon>Unidentata</taxon>
        <taxon>Episquamata</taxon>
        <taxon>Toxicofera</taxon>
        <taxon>Iguania</taxon>
        <taxon>Acrodonta</taxon>
        <taxon>Agamidae</taxon>
        <taxon>Amphibolurinae</taxon>
        <taxon>Pogona</taxon>
    </lineage>
</organism>
<keyword evidence="4" id="KW-1185">Reference proteome</keyword>
<evidence type="ECO:0000313" key="4">
    <source>
        <dbReference type="Proteomes" id="UP001652642"/>
    </source>
</evidence>
<keyword evidence="3" id="KW-0732">Signal</keyword>
<sequence length="231" mass="24749">MERFLLCALVFLRSLDAAVARTANTPGHRAWSAEFQPSLDASRCPQEEPHQHGLRDGPGEGDTCRPAAAAAAASLSAQPGVALARWSTEGWPEANASRPEGGETDDPAAIENSETAYWGYMFLFVLLLLAVLACCFFSLASRNPASWPAGQRPDEYLLRKYTRLHRPRDYGTLPNTAPQSADGQDSDTVGENPPLLAPATGQEDALPSAGLGERTEPKSAPDTTVEIEDST</sequence>
<dbReference type="Proteomes" id="UP001652642">
    <property type="component" value="Chromosome 11"/>
</dbReference>
<dbReference type="GeneID" id="110074275"/>
<dbReference type="AlphaFoldDB" id="A0A6J0SY27"/>
<protein>
    <submittedName>
        <fullName evidence="5">Uncharacterized protein</fullName>
    </submittedName>
</protein>
<gene>
    <name evidence="5" type="primary">LOC110074275</name>
</gene>
<feature type="compositionally biased region" description="Polar residues" evidence="1">
    <location>
        <begin position="173"/>
        <end position="189"/>
    </location>
</feature>
<feature type="region of interest" description="Disordered" evidence="1">
    <location>
        <begin position="41"/>
        <end position="65"/>
    </location>
</feature>
<accession>A0A6J0SY27</accession>
<evidence type="ECO:0000313" key="5">
    <source>
        <dbReference type="RefSeq" id="XP_020639963.2"/>
    </source>
</evidence>
<feature type="transmembrane region" description="Helical" evidence="2">
    <location>
        <begin position="117"/>
        <end position="139"/>
    </location>
</feature>
<evidence type="ECO:0000256" key="2">
    <source>
        <dbReference type="SAM" id="Phobius"/>
    </source>
</evidence>
<proteinExistence type="predicted"/>
<reference evidence="5" key="1">
    <citation type="submission" date="2025-08" db="UniProtKB">
        <authorList>
            <consortium name="RefSeq"/>
        </authorList>
    </citation>
    <scope>IDENTIFICATION</scope>
</reference>
<feature type="signal peptide" evidence="3">
    <location>
        <begin position="1"/>
        <end position="20"/>
    </location>
</feature>
<evidence type="ECO:0000256" key="3">
    <source>
        <dbReference type="SAM" id="SignalP"/>
    </source>
</evidence>
<evidence type="ECO:0000256" key="1">
    <source>
        <dbReference type="SAM" id="MobiDB-lite"/>
    </source>
</evidence>
<keyword evidence="2" id="KW-0812">Transmembrane</keyword>
<keyword evidence="2" id="KW-0472">Membrane</keyword>
<keyword evidence="2" id="KW-1133">Transmembrane helix</keyword>
<dbReference type="InParanoid" id="A0A6J0SY27"/>
<dbReference type="KEGG" id="pvt:110074275"/>
<feature type="compositionally biased region" description="Basic and acidic residues" evidence="1">
    <location>
        <begin position="45"/>
        <end position="58"/>
    </location>
</feature>
<feature type="region of interest" description="Disordered" evidence="1">
    <location>
        <begin position="167"/>
        <end position="231"/>
    </location>
</feature>
<dbReference type="RefSeq" id="XP_020639963.2">
    <property type="nucleotide sequence ID" value="XM_020784304.2"/>
</dbReference>
<feature type="chain" id="PRO_5045980778" evidence="3">
    <location>
        <begin position="21"/>
        <end position="231"/>
    </location>
</feature>